<reference evidence="1 2" key="1">
    <citation type="submission" date="2019-02" db="EMBL/GenBank/DDBJ databases">
        <title>Arundinibacter roseus gen. nov., sp. nov., a new member of the family Cytophagaceae.</title>
        <authorList>
            <person name="Szuroczki S."/>
            <person name="Khayer B."/>
            <person name="Sproer C."/>
            <person name="Toumi M."/>
            <person name="Szabo A."/>
            <person name="Felfoldi T."/>
            <person name="Schumann P."/>
            <person name="Toth E."/>
        </authorList>
    </citation>
    <scope>NUCLEOTIDE SEQUENCE [LARGE SCALE GENOMIC DNA]</scope>
    <source>
        <strain evidence="1 2">DMA-k-7a</strain>
    </source>
</reference>
<organism evidence="1 2">
    <name type="scientific">Arundinibacter roseus</name>
    <dbReference type="NCBI Taxonomy" id="2070510"/>
    <lineage>
        <taxon>Bacteria</taxon>
        <taxon>Pseudomonadati</taxon>
        <taxon>Bacteroidota</taxon>
        <taxon>Cytophagia</taxon>
        <taxon>Cytophagales</taxon>
        <taxon>Spirosomataceae</taxon>
        <taxon>Arundinibacter</taxon>
    </lineage>
</organism>
<gene>
    <name evidence="1" type="ORF">EZE20_11930</name>
</gene>
<dbReference type="RefSeq" id="WP_132117889.1">
    <property type="nucleotide sequence ID" value="NZ_SMJU01000007.1"/>
</dbReference>
<name>A0A4R4KCH4_9BACT</name>
<dbReference type="AlphaFoldDB" id="A0A4R4KCH4"/>
<comment type="caution">
    <text evidence="1">The sequence shown here is derived from an EMBL/GenBank/DDBJ whole genome shotgun (WGS) entry which is preliminary data.</text>
</comment>
<protein>
    <submittedName>
        <fullName evidence="1">Uncharacterized protein</fullName>
    </submittedName>
</protein>
<dbReference type="EMBL" id="SMJU01000007">
    <property type="protein sequence ID" value="TDB64386.1"/>
    <property type="molecule type" value="Genomic_DNA"/>
</dbReference>
<proteinExistence type="predicted"/>
<keyword evidence="2" id="KW-1185">Reference proteome</keyword>
<dbReference type="Proteomes" id="UP000295706">
    <property type="component" value="Unassembled WGS sequence"/>
</dbReference>
<accession>A0A4R4KCH4</accession>
<evidence type="ECO:0000313" key="2">
    <source>
        <dbReference type="Proteomes" id="UP000295706"/>
    </source>
</evidence>
<evidence type="ECO:0000313" key="1">
    <source>
        <dbReference type="EMBL" id="TDB64386.1"/>
    </source>
</evidence>
<sequence length="108" mass="12753">MKVHINEAQAVWVVSEEELIERGFVLAPDEYKRYRDERVWIHPGWKSPEGFFPTLSHVGSYYHATIGCLQWKIRTRQDLKRFLSRNVHPFCNLRLKQVRVLQEGGVAC</sequence>